<sequence length="277" mass="29676">MIKDIMVHLDGSSEDEIRLEHGQALASSGRAHLIGLFTNQLPDLTIAMPMDGGAAGIQVLTELQDQALKDGDATAKRLTERLAGLQVPSELRRFDETFGALSGKVVAEARCADLFIATRPYGGAETAAWPDLVEAVLFGSGRALLLVPPGRHRQGPIHSVLVAWNGSREAARALREGLDFIEQAARTVVLVVDPPADAEPVAELKAHLAHHNVVAEVVTADSQDRDVADVILEEARRISADLVIMGAYGHTRLREQVFGGATRDMLTASESPILVAH</sequence>
<reference evidence="3" key="1">
    <citation type="submission" date="2022-08" db="EMBL/GenBank/DDBJ databases">
        <title>Microvirga terrae sp. nov., isolated from soil.</title>
        <authorList>
            <person name="Kim K.H."/>
            <person name="Seo Y.L."/>
            <person name="Kim J.M."/>
            <person name="Lee J.K."/>
            <person name="Han D.M."/>
            <person name="Jeon C.O."/>
        </authorList>
    </citation>
    <scope>NUCLEOTIDE SEQUENCE</scope>
    <source>
        <strain evidence="3">R24</strain>
    </source>
</reference>
<evidence type="ECO:0000256" key="1">
    <source>
        <dbReference type="ARBA" id="ARBA00008791"/>
    </source>
</evidence>
<comment type="similarity">
    <text evidence="1">Belongs to the universal stress protein A family.</text>
</comment>
<dbReference type="InterPro" id="IPR006016">
    <property type="entry name" value="UspA"/>
</dbReference>
<keyword evidence="4" id="KW-1185">Reference proteome</keyword>
<dbReference type="InterPro" id="IPR006015">
    <property type="entry name" value="Universal_stress_UspA"/>
</dbReference>
<dbReference type="SUPFAM" id="SSF52402">
    <property type="entry name" value="Adenine nucleotide alpha hydrolases-like"/>
    <property type="match status" value="2"/>
</dbReference>
<dbReference type="PRINTS" id="PR01438">
    <property type="entry name" value="UNVRSLSTRESS"/>
</dbReference>
<name>A0ABY5RW71_9HYPH</name>
<feature type="domain" description="UspA" evidence="2">
    <location>
        <begin position="158"/>
        <end position="276"/>
    </location>
</feature>
<evidence type="ECO:0000313" key="3">
    <source>
        <dbReference type="EMBL" id="UVF21498.1"/>
    </source>
</evidence>
<proteinExistence type="inferred from homology"/>
<accession>A0ABY5RW71</accession>
<dbReference type="Gene3D" id="3.40.50.12370">
    <property type="match status" value="1"/>
</dbReference>
<dbReference type="Pfam" id="PF00582">
    <property type="entry name" value="Usp"/>
    <property type="match status" value="1"/>
</dbReference>
<dbReference type="CDD" id="cd00293">
    <property type="entry name" value="USP-like"/>
    <property type="match status" value="1"/>
</dbReference>
<dbReference type="PANTHER" id="PTHR46268">
    <property type="entry name" value="STRESS RESPONSE PROTEIN NHAX"/>
    <property type="match status" value="1"/>
</dbReference>
<organism evidence="3 4">
    <name type="scientific">Microvirga terrae</name>
    <dbReference type="NCBI Taxonomy" id="2740529"/>
    <lineage>
        <taxon>Bacteria</taxon>
        <taxon>Pseudomonadati</taxon>
        <taxon>Pseudomonadota</taxon>
        <taxon>Alphaproteobacteria</taxon>
        <taxon>Hyphomicrobiales</taxon>
        <taxon>Methylobacteriaceae</taxon>
        <taxon>Microvirga</taxon>
    </lineage>
</organism>
<dbReference type="Proteomes" id="UP001017257">
    <property type="component" value="Chromosome"/>
</dbReference>
<evidence type="ECO:0000313" key="4">
    <source>
        <dbReference type="Proteomes" id="UP001017257"/>
    </source>
</evidence>
<dbReference type="EMBL" id="CP102845">
    <property type="protein sequence ID" value="UVF21498.1"/>
    <property type="molecule type" value="Genomic_DNA"/>
</dbReference>
<gene>
    <name evidence="3" type="ORF">HPT29_010430</name>
</gene>
<dbReference type="PANTHER" id="PTHR46268:SF15">
    <property type="entry name" value="UNIVERSAL STRESS PROTEIN HP_0031"/>
    <property type="match status" value="1"/>
</dbReference>
<dbReference type="RefSeq" id="WP_173948663.1">
    <property type="nucleotide sequence ID" value="NZ_CP102845.1"/>
</dbReference>
<evidence type="ECO:0000259" key="2">
    <source>
        <dbReference type="Pfam" id="PF00582"/>
    </source>
</evidence>
<protein>
    <submittedName>
        <fullName evidence="3">Universal stress protein</fullName>
    </submittedName>
</protein>